<dbReference type="GO" id="GO:0046872">
    <property type="term" value="F:metal ion binding"/>
    <property type="evidence" value="ECO:0007669"/>
    <property type="project" value="UniProtKB-KW"/>
</dbReference>
<dbReference type="EC" id="2.4.1.135" evidence="17"/>
<dbReference type="GO" id="GO:0050650">
    <property type="term" value="P:chondroitin sulfate proteoglycan biosynthetic process"/>
    <property type="evidence" value="ECO:0007669"/>
    <property type="project" value="TreeGrafter"/>
</dbReference>
<feature type="transmembrane region" description="Helical" evidence="17">
    <location>
        <begin position="58"/>
        <end position="75"/>
    </location>
</feature>
<keyword evidence="4 17" id="KW-0812">Transmembrane</keyword>
<keyword evidence="7 17" id="KW-1133">Transmembrane helix</keyword>
<dbReference type="InterPro" id="IPR005027">
    <property type="entry name" value="Glyco_trans_43"/>
</dbReference>
<dbReference type="SUPFAM" id="SSF53448">
    <property type="entry name" value="Nucleotide-diphospho-sugar transferases"/>
    <property type="match status" value="1"/>
</dbReference>
<evidence type="ECO:0000256" key="12">
    <source>
        <dbReference type="ARBA" id="ARBA00065147"/>
    </source>
</evidence>
<evidence type="ECO:0000313" key="18">
    <source>
        <dbReference type="EMBL" id="CAI63872.1"/>
    </source>
</evidence>
<feature type="site" description="Interaction with galactose moiety of substrate glycoprotein" evidence="15">
    <location>
        <position position="205"/>
    </location>
</feature>
<evidence type="ECO:0000256" key="9">
    <source>
        <dbReference type="ARBA" id="ARBA00023180"/>
    </source>
</evidence>
<dbReference type="GO" id="GO:0006024">
    <property type="term" value="P:glycosaminoglycan biosynthetic process"/>
    <property type="evidence" value="ECO:0007669"/>
    <property type="project" value="UniProtKB-ARBA"/>
</dbReference>
<dbReference type="AlphaFoldDB" id="Q5CAR9"/>
<dbReference type="GO" id="GO:0015018">
    <property type="term" value="F:galactosylgalactosylxylosylprotein 3-beta-glucuronosyltransferase activity"/>
    <property type="evidence" value="ECO:0007669"/>
    <property type="project" value="UniProtKB-UniRule"/>
</dbReference>
<evidence type="ECO:0000256" key="10">
    <source>
        <dbReference type="ARBA" id="ARBA00023211"/>
    </source>
</evidence>
<dbReference type="InterPro" id="IPR029044">
    <property type="entry name" value="Nucleotide-diphossugar_trans"/>
</dbReference>
<gene>
    <name evidence="18" type="primary">uglcat2</name>
</gene>
<keyword evidence="17" id="KW-0333">Golgi apparatus</keyword>
<evidence type="ECO:0000256" key="17">
    <source>
        <dbReference type="RuleBase" id="RU363127"/>
    </source>
</evidence>
<dbReference type="GO" id="GO:0005975">
    <property type="term" value="P:carbohydrate metabolic process"/>
    <property type="evidence" value="ECO:0007669"/>
    <property type="project" value="TreeGrafter"/>
</dbReference>
<reference evidence="18" key="1">
    <citation type="submission" date="2005-03" db="EMBL/GenBank/DDBJ databases">
        <title>Phylogeny of beta3-glucuronyltransferases.</title>
        <authorList>
            <person name="Ouzzine M."/>
            <person name="Magdalou J."/>
            <person name="Fournel-Gigleux S."/>
            <person name="Mollicone R."/>
            <person name="Oriol R."/>
        </authorList>
    </citation>
    <scope>NUCLEOTIDE SEQUENCE</scope>
</reference>
<comment type="catalytic activity">
    <reaction evidence="11 17">
        <text>3-O-(beta-D-galactosyl-(1-&gt;3)-beta-D-galactosyl-(1-&gt;4)-beta-D-xylosyl)-L-seryl-[protein] + UDP-alpha-D-glucuronate = 3-O-(beta-D-GlcA-(1-&gt;3)-beta-D-Gal-(1-&gt;3)-beta-D-Gal-(1-&gt;4)-beta-D-Xyl)-L-seryl-[protein] + UDP + H(+)</text>
        <dbReference type="Rhea" id="RHEA:24168"/>
        <dbReference type="Rhea" id="RHEA-COMP:12571"/>
        <dbReference type="Rhea" id="RHEA-COMP:12573"/>
        <dbReference type="ChEBI" id="CHEBI:15378"/>
        <dbReference type="ChEBI" id="CHEBI:58052"/>
        <dbReference type="ChEBI" id="CHEBI:58223"/>
        <dbReference type="ChEBI" id="CHEBI:132090"/>
        <dbReference type="ChEBI" id="CHEBI:132093"/>
        <dbReference type="EC" id="2.4.1.135"/>
    </reaction>
</comment>
<keyword evidence="8 17" id="KW-0472">Membrane</keyword>
<protein>
    <recommendedName>
        <fullName evidence="17">Galactosylgalactosylxylosylprotein 3-beta-glucuronosyltransferase</fullName>
        <ecNumber evidence="17">2.4.1.135</ecNumber>
    </recommendedName>
</protein>
<evidence type="ECO:0000256" key="4">
    <source>
        <dbReference type="ARBA" id="ARBA00022692"/>
    </source>
</evidence>
<evidence type="ECO:0000256" key="8">
    <source>
        <dbReference type="ARBA" id="ARBA00023136"/>
    </source>
</evidence>
<keyword evidence="9 16" id="KW-0325">Glycoprotein</keyword>
<dbReference type="EMBL" id="AJ889614">
    <property type="protein sequence ID" value="CAI63872.1"/>
    <property type="molecule type" value="mRNA"/>
</dbReference>
<evidence type="ECO:0000256" key="15">
    <source>
        <dbReference type="PIRSR" id="PIRSR605027-4"/>
    </source>
</evidence>
<evidence type="ECO:0000256" key="11">
    <source>
        <dbReference type="ARBA" id="ARBA00047979"/>
    </source>
</evidence>
<organism evidence="18">
    <name type="scientific">Ciona savignyi</name>
    <name type="common">Pacific transparent sea squirt</name>
    <dbReference type="NCBI Taxonomy" id="51511"/>
    <lineage>
        <taxon>Eukaryota</taxon>
        <taxon>Metazoa</taxon>
        <taxon>Chordata</taxon>
        <taxon>Tunicata</taxon>
        <taxon>Ascidiacea</taxon>
        <taxon>Phlebobranchia</taxon>
        <taxon>Cionidae</taxon>
        <taxon>Ciona</taxon>
    </lineage>
</organism>
<comment type="cofactor">
    <cofactor evidence="14 17">
        <name>Mn(2+)</name>
        <dbReference type="ChEBI" id="CHEBI:29035"/>
    </cofactor>
</comment>
<dbReference type="GO" id="GO:0000139">
    <property type="term" value="C:Golgi membrane"/>
    <property type="evidence" value="ECO:0007669"/>
    <property type="project" value="UniProtKB-SubCell"/>
</dbReference>
<proteinExistence type="evidence at transcript level"/>
<evidence type="ECO:0000256" key="6">
    <source>
        <dbReference type="ARBA" id="ARBA00022968"/>
    </source>
</evidence>
<evidence type="ECO:0000256" key="13">
    <source>
        <dbReference type="PIRSR" id="PIRSR605027-1"/>
    </source>
</evidence>
<sequence>MRYAPQKLNFLKKIPFWFFTSQGNSPRSLGRSSDGRRLFCCCGVTINDYLKNLFFRNLLHSLFIFHFYLILVLSVRQSLPTYSRLTQKADLTRLIQTLMHVPRFHWILIEDSLQKTALVTKLLQKSGLTFTHLNKKNTALKYTKDLQTRNTALNWIRDNVNNETDGVLYFMDDDNTYGLKLFQEMRKTKLASAWPVGLVGGLKYEGPVLCKNGRVVTWRVVWAPKRTIPIDMAGFAVSTALVRQFPKVVFVDKRELESLFLEGLGITRDTIEAQGNNCTEVNVWHTQTVKTKADLEKIATEKGTELNPLIEV</sequence>
<dbReference type="Gene3D" id="3.90.550.10">
    <property type="entry name" value="Spore Coat Polysaccharide Biosynthesis Protein SpsA, Chain A"/>
    <property type="match status" value="1"/>
</dbReference>
<keyword evidence="3 17" id="KW-0808">Transferase</keyword>
<dbReference type="PANTHER" id="PTHR10896:SF65">
    <property type="entry name" value="GALACTOSYLGALACTOSYLXYLOSYLPROTEIN 3-BETA-GLUCURONOSYLTRANSFERASE 3"/>
    <property type="match status" value="1"/>
</dbReference>
<feature type="binding site" evidence="14">
    <location>
        <position position="174"/>
    </location>
    <ligand>
        <name>Mn(2+)</name>
        <dbReference type="ChEBI" id="CHEBI:29035"/>
    </ligand>
</feature>
<keyword evidence="6 17" id="KW-0735">Signal-anchor</keyword>
<evidence type="ECO:0000256" key="3">
    <source>
        <dbReference type="ARBA" id="ARBA00022679"/>
    </source>
</evidence>
<evidence type="ECO:0000256" key="2">
    <source>
        <dbReference type="ARBA" id="ARBA00007706"/>
    </source>
</evidence>
<dbReference type="CAZy" id="GT43">
    <property type="family name" value="Glycosyltransferase Family 43"/>
</dbReference>
<dbReference type="UniPathway" id="UPA00378"/>
<accession>Q5CAR9</accession>
<evidence type="ECO:0000256" key="7">
    <source>
        <dbReference type="ARBA" id="ARBA00022989"/>
    </source>
</evidence>
<keyword evidence="10 14" id="KW-0464">Manganese</keyword>
<dbReference type="PANTHER" id="PTHR10896">
    <property type="entry name" value="GALACTOSYLGALACTOSYLXYLOSYLPROTEIN 3-BETA-GLUCURONOSYLTRANSFERASE BETA-1,3-GLUCURONYLTRANSFERASE"/>
    <property type="match status" value="1"/>
</dbReference>
<keyword evidence="18" id="KW-0328">Glycosyltransferase</keyword>
<feature type="glycosylation site" description="N-linked (GlcNAc...) asparagine" evidence="16">
    <location>
        <position position="277"/>
    </location>
</feature>
<dbReference type="Pfam" id="PF03360">
    <property type="entry name" value="Glyco_transf_43"/>
    <property type="match status" value="1"/>
</dbReference>
<dbReference type="FunFam" id="3.90.550.10:FF:000044">
    <property type="entry name" value="Galactosylgalactosylxylosylprotein 3-beta-glucuronosyltransferase"/>
    <property type="match status" value="1"/>
</dbReference>
<keyword evidence="5 14" id="KW-0479">Metal-binding</keyword>
<name>Q5CAR9_CIOSA</name>
<evidence type="ECO:0000256" key="1">
    <source>
        <dbReference type="ARBA" id="ARBA00004606"/>
    </source>
</evidence>
<comment type="similarity">
    <text evidence="2 17">Belongs to the glycosyltransferase 43 family.</text>
</comment>
<dbReference type="CDD" id="cd00218">
    <property type="entry name" value="GlcAT-I"/>
    <property type="match status" value="1"/>
</dbReference>
<comment type="pathway">
    <text evidence="17">Protein modification; protein glycosylation.</text>
</comment>
<feature type="active site" description="Proton donor/acceptor" evidence="13">
    <location>
        <position position="257"/>
    </location>
</feature>
<evidence type="ECO:0000256" key="14">
    <source>
        <dbReference type="PIRSR" id="PIRSR605027-3"/>
    </source>
</evidence>
<comment type="subcellular location">
    <subcellularLocation>
        <location evidence="17">Golgi apparatus membrane</location>
        <topology evidence="17">Single-pass type II membrane protein</topology>
    </subcellularLocation>
    <subcellularLocation>
        <location evidence="1">Membrane</location>
        <topology evidence="1">Single-pass type II membrane protein</topology>
    </subcellularLocation>
</comment>
<evidence type="ECO:0000256" key="16">
    <source>
        <dbReference type="PIRSR" id="PIRSR605027-6"/>
    </source>
</evidence>
<comment type="subunit">
    <text evidence="12">Homodimer; disulfide-linked. Interacts with PXYLP1; the interaction increases the 2-phosphoxylose phosphatase activity of PXYLP1 during completion of linkage region formation in a B3GAT3-mediated manner.</text>
</comment>
<evidence type="ECO:0000256" key="5">
    <source>
        <dbReference type="ARBA" id="ARBA00022723"/>
    </source>
</evidence>